<comment type="similarity">
    <text evidence="2">Belongs to the bacterial solute-binding protein 5 family.</text>
</comment>
<evidence type="ECO:0000256" key="7">
    <source>
        <dbReference type="ARBA" id="ARBA00023288"/>
    </source>
</evidence>
<dbReference type="Gene3D" id="3.90.76.10">
    <property type="entry name" value="Dipeptide-binding Protein, Domain 1"/>
    <property type="match status" value="1"/>
</dbReference>
<evidence type="ECO:0000313" key="10">
    <source>
        <dbReference type="EMBL" id="GGI12403.1"/>
    </source>
</evidence>
<keyword evidence="5" id="KW-0571">Peptide transport</keyword>
<keyword evidence="4 8" id="KW-0732">Signal</keyword>
<organism evidence="10 11">
    <name type="scientific">Gottfriedia solisilvae</name>
    <dbReference type="NCBI Taxonomy" id="1516104"/>
    <lineage>
        <taxon>Bacteria</taxon>
        <taxon>Bacillati</taxon>
        <taxon>Bacillota</taxon>
        <taxon>Bacilli</taxon>
        <taxon>Bacillales</taxon>
        <taxon>Bacillaceae</taxon>
        <taxon>Gottfriedia</taxon>
    </lineage>
</organism>
<evidence type="ECO:0000313" key="11">
    <source>
        <dbReference type="Proteomes" id="UP000626244"/>
    </source>
</evidence>
<dbReference type="FunFam" id="3.90.76.10:FF:000001">
    <property type="entry name" value="Oligopeptide ABC transporter substrate-binding protein"/>
    <property type="match status" value="1"/>
</dbReference>
<keyword evidence="6" id="KW-0564">Palmitate</keyword>
<dbReference type="CDD" id="cd08504">
    <property type="entry name" value="PBP2_OppA"/>
    <property type="match status" value="1"/>
</dbReference>
<accession>A0A8J3ADR0</accession>
<dbReference type="Pfam" id="PF00496">
    <property type="entry name" value="SBP_bac_5"/>
    <property type="match status" value="1"/>
</dbReference>
<comment type="subcellular location">
    <subcellularLocation>
        <location evidence="1">Cell membrane</location>
        <topology evidence="1">Lipid-anchor</topology>
    </subcellularLocation>
</comment>
<protein>
    <submittedName>
        <fullName evidence="10">Peptide ABC transporter substrate-binding protein</fullName>
    </submittedName>
</protein>
<dbReference type="FunFam" id="3.10.105.10:FF:000001">
    <property type="entry name" value="Oligopeptide ABC transporter, oligopeptide-binding protein"/>
    <property type="match status" value="1"/>
</dbReference>
<evidence type="ECO:0000256" key="4">
    <source>
        <dbReference type="ARBA" id="ARBA00022729"/>
    </source>
</evidence>
<keyword evidence="5" id="KW-0653">Protein transport</keyword>
<dbReference type="PANTHER" id="PTHR30290:SF10">
    <property type="entry name" value="PERIPLASMIC OLIGOPEPTIDE-BINDING PROTEIN-RELATED"/>
    <property type="match status" value="1"/>
</dbReference>
<dbReference type="Proteomes" id="UP000626244">
    <property type="component" value="Unassembled WGS sequence"/>
</dbReference>
<evidence type="ECO:0000256" key="1">
    <source>
        <dbReference type="ARBA" id="ARBA00004193"/>
    </source>
</evidence>
<dbReference type="PIRSF" id="PIRSF002741">
    <property type="entry name" value="MppA"/>
    <property type="match status" value="1"/>
</dbReference>
<dbReference type="InterPro" id="IPR030678">
    <property type="entry name" value="Peptide/Ni-bd"/>
</dbReference>
<proteinExistence type="inferred from homology"/>
<evidence type="ECO:0000256" key="3">
    <source>
        <dbReference type="ARBA" id="ARBA00022448"/>
    </source>
</evidence>
<feature type="signal peptide" evidence="8">
    <location>
        <begin position="1"/>
        <end position="21"/>
    </location>
</feature>
<dbReference type="GO" id="GO:0030288">
    <property type="term" value="C:outer membrane-bounded periplasmic space"/>
    <property type="evidence" value="ECO:0007669"/>
    <property type="project" value="UniProtKB-ARBA"/>
</dbReference>
<gene>
    <name evidence="10" type="primary">oppA</name>
    <name evidence="10" type="ORF">GCM10007380_12740</name>
</gene>
<evidence type="ECO:0000259" key="9">
    <source>
        <dbReference type="Pfam" id="PF00496"/>
    </source>
</evidence>
<keyword evidence="7" id="KW-0449">Lipoprotein</keyword>
<dbReference type="GO" id="GO:1904680">
    <property type="term" value="F:peptide transmembrane transporter activity"/>
    <property type="evidence" value="ECO:0007669"/>
    <property type="project" value="TreeGrafter"/>
</dbReference>
<dbReference type="Gene3D" id="3.40.190.10">
    <property type="entry name" value="Periplasmic binding protein-like II"/>
    <property type="match status" value="1"/>
</dbReference>
<dbReference type="AlphaFoldDB" id="A0A8J3ADR0"/>
<dbReference type="Gene3D" id="3.10.105.10">
    <property type="entry name" value="Dipeptide-binding Protein, Domain 3"/>
    <property type="match status" value="1"/>
</dbReference>
<dbReference type="InterPro" id="IPR000914">
    <property type="entry name" value="SBP_5_dom"/>
</dbReference>
<feature type="chain" id="PRO_5038820378" evidence="8">
    <location>
        <begin position="22"/>
        <end position="546"/>
    </location>
</feature>
<comment type="caution">
    <text evidence="10">The sequence shown here is derived from an EMBL/GenBank/DDBJ whole genome shotgun (WGS) entry which is preliminary data.</text>
</comment>
<name>A0A8J3ADR0_9BACI</name>
<keyword evidence="3" id="KW-0813">Transport</keyword>
<keyword evidence="11" id="KW-1185">Reference proteome</keyword>
<dbReference type="PROSITE" id="PS51257">
    <property type="entry name" value="PROKAR_LIPOPROTEIN"/>
    <property type="match status" value="1"/>
</dbReference>
<reference evidence="11" key="1">
    <citation type="journal article" date="2019" name="Int. J. Syst. Evol. Microbiol.">
        <title>The Global Catalogue of Microorganisms (GCM) 10K type strain sequencing project: providing services to taxonomists for standard genome sequencing and annotation.</title>
        <authorList>
            <consortium name="The Broad Institute Genomics Platform"/>
            <consortium name="The Broad Institute Genome Sequencing Center for Infectious Disease"/>
            <person name="Wu L."/>
            <person name="Ma J."/>
        </authorList>
    </citation>
    <scope>NUCLEOTIDE SEQUENCE [LARGE SCALE GENOMIC DNA]</scope>
    <source>
        <strain evidence="11">CGMCC 1.14993</strain>
    </source>
</reference>
<sequence length="546" mass="60750">MKKKVSYFLSLSVAVSMLLTACNSGKDEKDTAKDTDKKLPQVLNLIGPAELPGLDSGTTTDAESFNVLANVMEGLNVLGENDEVKPGIAESVDISDDKLTYTFHLRDAKWTNGDPVTAADFEYAWKRAADPKTAGEYAFMMNALKNGEAVTTGKAKVETLGVKAVDDKTLEVVLAKAIPYFDSLVTFPTFLPLNQKFVEAQGKDYALEADKLIFNGPFELSEWKHNTSYQLVKNDDYYDADAVKLKEINFNIVLDEQPKVNLYERGEVDRITLSAEFVDKFREDPNFDSFLEPTVFFLRVNESKNPALKNVNIRQALNKAFDREAITSVILNNGSVPLTGLAPADFLTAKGEDFRKASGDLVSFDAEAAKTAWEQGLKEIGKKEVKLELLGSDSDVNKKISEYLQGEFQKNLPGLSVSIKTVPFGQKLDLETAKDYDISFGGWGPDYKDPMTFFDMFITPSSFNQMSFSNAEYDKLIAQAGGEYLTNPEKREEAFLAAEKILVQDQAAILPIYQRAVAYVQQPKVKGLINHNFGADYTYKYVEIKN</sequence>
<dbReference type="InterPro" id="IPR039424">
    <property type="entry name" value="SBP_5"/>
</dbReference>
<feature type="domain" description="Solute-binding protein family 5" evidence="9">
    <location>
        <begin position="83"/>
        <end position="463"/>
    </location>
</feature>
<dbReference type="GO" id="GO:0015833">
    <property type="term" value="P:peptide transport"/>
    <property type="evidence" value="ECO:0007669"/>
    <property type="project" value="UniProtKB-KW"/>
</dbReference>
<evidence type="ECO:0000256" key="2">
    <source>
        <dbReference type="ARBA" id="ARBA00005695"/>
    </source>
</evidence>
<dbReference type="GO" id="GO:0043190">
    <property type="term" value="C:ATP-binding cassette (ABC) transporter complex"/>
    <property type="evidence" value="ECO:0007669"/>
    <property type="project" value="InterPro"/>
</dbReference>
<dbReference type="PANTHER" id="PTHR30290">
    <property type="entry name" value="PERIPLASMIC BINDING COMPONENT OF ABC TRANSPORTER"/>
    <property type="match status" value="1"/>
</dbReference>
<evidence type="ECO:0000256" key="6">
    <source>
        <dbReference type="ARBA" id="ARBA00023139"/>
    </source>
</evidence>
<evidence type="ECO:0000256" key="5">
    <source>
        <dbReference type="ARBA" id="ARBA00022856"/>
    </source>
</evidence>
<dbReference type="OrthoDB" id="9801912at2"/>
<evidence type="ECO:0000256" key="8">
    <source>
        <dbReference type="SAM" id="SignalP"/>
    </source>
</evidence>
<dbReference type="SUPFAM" id="SSF53850">
    <property type="entry name" value="Periplasmic binding protein-like II"/>
    <property type="match status" value="1"/>
</dbReference>
<dbReference type="EMBL" id="BMHB01000001">
    <property type="protein sequence ID" value="GGI12403.1"/>
    <property type="molecule type" value="Genomic_DNA"/>
</dbReference>
<dbReference type="RefSeq" id="WP_087999480.1">
    <property type="nucleotide sequence ID" value="NZ_BMHB01000001.1"/>
</dbReference>